<dbReference type="EC" id="3.1.3.7" evidence="6"/>
<dbReference type="InterPro" id="IPR006240">
    <property type="entry name" value="CysQ"/>
</dbReference>
<proteinExistence type="inferred from homology"/>
<dbReference type="Gene3D" id="3.40.190.80">
    <property type="match status" value="1"/>
</dbReference>
<dbReference type="InterPro" id="IPR050725">
    <property type="entry name" value="CysQ/Inositol_MonoPase"/>
</dbReference>
<dbReference type="Pfam" id="PF00459">
    <property type="entry name" value="Inositol_P"/>
    <property type="match status" value="1"/>
</dbReference>
<evidence type="ECO:0000256" key="7">
    <source>
        <dbReference type="PIRSR" id="PIRSR600760-2"/>
    </source>
</evidence>
<evidence type="ECO:0000256" key="3">
    <source>
        <dbReference type="ARBA" id="ARBA00022519"/>
    </source>
</evidence>
<keyword evidence="9" id="KW-1185">Reference proteome</keyword>
<comment type="function">
    <text evidence="6">Converts adenosine-3',5'-bisphosphate (PAP) to AMP.</text>
</comment>
<comment type="caution">
    <text evidence="8">The sequence shown here is derived from an EMBL/GenBank/DDBJ whole genome shotgun (WGS) entry which is preliminary data.</text>
</comment>
<feature type="binding site" evidence="6">
    <location>
        <position position="228"/>
    </location>
    <ligand>
        <name>Mg(2+)</name>
        <dbReference type="ChEBI" id="CHEBI:18420"/>
        <label>2</label>
    </ligand>
</feature>
<evidence type="ECO:0000256" key="5">
    <source>
        <dbReference type="ARBA" id="ARBA00023136"/>
    </source>
</evidence>
<dbReference type="GO" id="GO:0000287">
    <property type="term" value="F:magnesium ion binding"/>
    <property type="evidence" value="ECO:0007669"/>
    <property type="project" value="UniProtKB-UniRule"/>
</dbReference>
<evidence type="ECO:0000313" key="9">
    <source>
        <dbReference type="Proteomes" id="UP000294980"/>
    </source>
</evidence>
<dbReference type="RefSeq" id="WP_117318872.1">
    <property type="nucleotide sequence ID" value="NZ_QQSW01000015.1"/>
</dbReference>
<feature type="binding site" evidence="6">
    <location>
        <begin position="96"/>
        <end position="99"/>
    </location>
    <ligand>
        <name>substrate</name>
    </ligand>
</feature>
<comment type="subcellular location">
    <subcellularLocation>
        <location evidence="6">Cell inner membrane</location>
        <topology evidence="6">Peripheral membrane protein</topology>
        <orientation evidence="6">Cytoplasmic side</orientation>
    </subcellularLocation>
</comment>
<comment type="similarity">
    <text evidence="1 6">Belongs to the inositol monophosphatase superfamily. CysQ family.</text>
</comment>
<dbReference type="SUPFAM" id="SSF56655">
    <property type="entry name" value="Carbohydrate phosphatase"/>
    <property type="match status" value="1"/>
</dbReference>
<evidence type="ECO:0000313" key="8">
    <source>
        <dbReference type="EMBL" id="TCO70438.1"/>
    </source>
</evidence>
<dbReference type="InterPro" id="IPR000760">
    <property type="entry name" value="Inositol_monophosphatase-like"/>
</dbReference>
<dbReference type="HAMAP" id="MF_02095">
    <property type="entry name" value="CysQ"/>
    <property type="match status" value="1"/>
</dbReference>
<evidence type="ECO:0000256" key="6">
    <source>
        <dbReference type="HAMAP-Rule" id="MF_02095"/>
    </source>
</evidence>
<dbReference type="EMBL" id="SLWX01000026">
    <property type="protein sequence ID" value="TCO70438.1"/>
    <property type="molecule type" value="Genomic_DNA"/>
</dbReference>
<feature type="binding site" evidence="6">
    <location>
        <position position="74"/>
    </location>
    <ligand>
        <name>substrate</name>
    </ligand>
</feature>
<name>A0A4R2KK87_9GAMM</name>
<dbReference type="Proteomes" id="UP000294980">
    <property type="component" value="Unassembled WGS sequence"/>
</dbReference>
<dbReference type="GO" id="GO:0050427">
    <property type="term" value="P:3'-phosphoadenosine 5'-phosphosulfate metabolic process"/>
    <property type="evidence" value="ECO:0007669"/>
    <property type="project" value="TreeGrafter"/>
</dbReference>
<comment type="catalytic activity">
    <reaction evidence="6">
        <text>adenosine 3',5'-bisphosphate + H2O = AMP + phosphate</text>
        <dbReference type="Rhea" id="RHEA:10040"/>
        <dbReference type="ChEBI" id="CHEBI:15377"/>
        <dbReference type="ChEBI" id="CHEBI:43474"/>
        <dbReference type="ChEBI" id="CHEBI:58343"/>
        <dbReference type="ChEBI" id="CHEBI:456215"/>
        <dbReference type="EC" id="3.1.3.7"/>
    </reaction>
</comment>
<feature type="binding site" evidence="7">
    <location>
        <position position="97"/>
    </location>
    <ligand>
        <name>Mg(2+)</name>
        <dbReference type="ChEBI" id="CHEBI:18420"/>
        <label>1</label>
        <note>catalytic</note>
    </ligand>
</feature>
<sequence length="283" mass="31063">MSIPSPLPPHTVDALLTLCAEAGELIVREYHGAQADEYREKSDDSPITRADVASHHCLVDGLRRLLPDIPVLSEESPGDAIAQRHHWQRLWLVDPLDGTREFLQRTGEFTVNLALVEDGAPRLGILYLPLEQLAYLGIPGVNGWRCRRQGEGWTRRILTPRGLVAAKGVTVVASRRHRNALLERTLSLLAERSGPIERLNSGSALKFTQLADGKGDFYPRFSPCSEWDVAAGQALLESVGGAVLGLDGRPLRYNARETLLSPHFFAMADASAPLWAELLADLG</sequence>
<dbReference type="GO" id="GO:0046854">
    <property type="term" value="P:phosphatidylinositol phosphate biosynthetic process"/>
    <property type="evidence" value="ECO:0007669"/>
    <property type="project" value="InterPro"/>
</dbReference>
<accession>A0A4R2KK87</accession>
<feature type="binding site" evidence="6">
    <location>
        <position position="94"/>
    </location>
    <ligand>
        <name>Mg(2+)</name>
        <dbReference type="ChEBI" id="CHEBI:18420"/>
        <label>1</label>
    </ligand>
</feature>
<keyword evidence="2 6" id="KW-1003">Cell membrane</keyword>
<organism evidence="8 9">
    <name type="scientific">Chromatocurvus halotolerans</name>
    <dbReference type="NCBI Taxonomy" id="1132028"/>
    <lineage>
        <taxon>Bacteria</taxon>
        <taxon>Pseudomonadati</taxon>
        <taxon>Pseudomonadota</taxon>
        <taxon>Gammaproteobacteria</taxon>
        <taxon>Cellvibrionales</taxon>
        <taxon>Halieaceae</taxon>
        <taxon>Chromatocurvus</taxon>
    </lineage>
</organism>
<feature type="binding site" evidence="6">
    <location>
        <position position="228"/>
    </location>
    <ligand>
        <name>substrate</name>
    </ligand>
</feature>
<feature type="binding site" evidence="7">
    <location>
        <position position="228"/>
    </location>
    <ligand>
        <name>Mg(2+)</name>
        <dbReference type="ChEBI" id="CHEBI:18420"/>
        <label>1</label>
        <note>catalytic</note>
    </ligand>
</feature>
<evidence type="ECO:0000256" key="2">
    <source>
        <dbReference type="ARBA" id="ARBA00022475"/>
    </source>
</evidence>
<dbReference type="PROSITE" id="PS00630">
    <property type="entry name" value="IMP_2"/>
    <property type="match status" value="1"/>
</dbReference>
<dbReference type="GO" id="GO:0000103">
    <property type="term" value="P:sulfate assimilation"/>
    <property type="evidence" value="ECO:0007669"/>
    <property type="project" value="TreeGrafter"/>
</dbReference>
<feature type="binding site" evidence="7">
    <location>
        <position position="94"/>
    </location>
    <ligand>
        <name>Mg(2+)</name>
        <dbReference type="ChEBI" id="CHEBI:18420"/>
        <label>1</label>
        <note>catalytic</note>
    </ligand>
</feature>
<feature type="binding site" evidence="6">
    <location>
        <position position="94"/>
    </location>
    <ligand>
        <name>Mg(2+)</name>
        <dbReference type="ChEBI" id="CHEBI:18420"/>
        <label>2</label>
    </ligand>
</feature>
<keyword evidence="3 6" id="KW-0997">Cell inner membrane</keyword>
<evidence type="ECO:0000256" key="4">
    <source>
        <dbReference type="ARBA" id="ARBA00022801"/>
    </source>
</evidence>
<dbReference type="GO" id="GO:0008441">
    <property type="term" value="F:3'(2'),5'-bisphosphate nucleotidase activity"/>
    <property type="evidence" value="ECO:0007669"/>
    <property type="project" value="UniProtKB-UniRule"/>
</dbReference>
<reference evidence="8 9" key="1">
    <citation type="submission" date="2019-03" db="EMBL/GenBank/DDBJ databases">
        <title>Genomic Encyclopedia of Type Strains, Phase IV (KMG-IV): sequencing the most valuable type-strain genomes for metagenomic binning, comparative biology and taxonomic classification.</title>
        <authorList>
            <person name="Goeker M."/>
        </authorList>
    </citation>
    <scope>NUCLEOTIDE SEQUENCE [LARGE SCALE GENOMIC DNA]</scope>
    <source>
        <strain evidence="8 9">DSM 23344</strain>
    </source>
</reference>
<dbReference type="PANTHER" id="PTHR43028">
    <property type="entry name" value="3'(2'),5'-BISPHOSPHATE NUCLEOTIDASE 1"/>
    <property type="match status" value="1"/>
</dbReference>
<dbReference type="InterPro" id="IPR020550">
    <property type="entry name" value="Inositol_monophosphatase_CS"/>
</dbReference>
<feature type="binding site" evidence="6">
    <location>
        <position position="97"/>
    </location>
    <ligand>
        <name>Mg(2+)</name>
        <dbReference type="ChEBI" id="CHEBI:18420"/>
        <label>2</label>
    </ligand>
</feature>
<comment type="cofactor">
    <cofactor evidence="6 7">
        <name>Mg(2+)</name>
        <dbReference type="ChEBI" id="CHEBI:18420"/>
    </cofactor>
</comment>
<dbReference type="GO" id="GO:0005886">
    <property type="term" value="C:plasma membrane"/>
    <property type="evidence" value="ECO:0007669"/>
    <property type="project" value="UniProtKB-SubCell"/>
</dbReference>
<dbReference type="PANTHER" id="PTHR43028:SF5">
    <property type="entry name" value="3'(2'),5'-BISPHOSPHATE NUCLEOTIDASE 1"/>
    <property type="match status" value="1"/>
</dbReference>
<keyword evidence="6 7" id="KW-0460">Magnesium</keyword>
<keyword evidence="6 7" id="KW-0479">Metal-binding</keyword>
<protein>
    <recommendedName>
        <fullName evidence="6">3'(2'),5'-bisphosphate nucleotidase CysQ</fullName>
        <ecNumber evidence="6">3.1.3.7</ecNumber>
    </recommendedName>
    <alternativeName>
        <fullName evidence="6">3'(2'),5-bisphosphonucleoside 3'(2')-phosphohydrolase</fullName>
    </alternativeName>
    <alternativeName>
        <fullName evidence="6">3'-phosphoadenosine 5'-phosphate phosphatase</fullName>
        <shortName evidence="6">PAP phosphatase</shortName>
    </alternativeName>
</protein>
<feature type="binding site" evidence="6">
    <location>
        <position position="96"/>
    </location>
    <ligand>
        <name>Mg(2+)</name>
        <dbReference type="ChEBI" id="CHEBI:18420"/>
        <label>1</label>
    </ligand>
</feature>
<keyword evidence="4 6" id="KW-0378">Hydrolase</keyword>
<dbReference type="NCBIfam" id="TIGR01331">
    <property type="entry name" value="bisphos_cysQ"/>
    <property type="match status" value="1"/>
</dbReference>
<dbReference type="OrthoDB" id="9785695at2"/>
<feature type="binding site" evidence="7">
    <location>
        <position position="74"/>
    </location>
    <ligand>
        <name>Mg(2+)</name>
        <dbReference type="ChEBI" id="CHEBI:18420"/>
        <label>1</label>
        <note>catalytic</note>
    </ligand>
</feature>
<dbReference type="PRINTS" id="PR00377">
    <property type="entry name" value="IMPHPHTASES"/>
</dbReference>
<dbReference type="Gene3D" id="3.30.540.10">
    <property type="entry name" value="Fructose-1,6-Bisphosphatase, subunit A, domain 1"/>
    <property type="match status" value="1"/>
</dbReference>
<evidence type="ECO:0000256" key="1">
    <source>
        <dbReference type="ARBA" id="ARBA00005289"/>
    </source>
</evidence>
<keyword evidence="5 6" id="KW-0472">Membrane</keyword>
<dbReference type="AlphaFoldDB" id="A0A4R2KK87"/>
<gene>
    <name evidence="6" type="primary">cysQ</name>
    <name evidence="8" type="ORF">EV688_12612</name>
</gene>
<feature type="binding site" evidence="6">
    <location>
        <position position="74"/>
    </location>
    <ligand>
        <name>Mg(2+)</name>
        <dbReference type="ChEBI" id="CHEBI:18420"/>
        <label>1</label>
    </ligand>
</feature>
<feature type="binding site" evidence="7">
    <location>
        <position position="96"/>
    </location>
    <ligand>
        <name>Mg(2+)</name>
        <dbReference type="ChEBI" id="CHEBI:18420"/>
        <label>1</label>
        <note>catalytic</note>
    </ligand>
</feature>
<dbReference type="CDD" id="cd01638">
    <property type="entry name" value="CysQ"/>
    <property type="match status" value="1"/>
</dbReference>